<dbReference type="EMBL" id="CP119916">
    <property type="protein sequence ID" value="WFD14241.1"/>
    <property type="molecule type" value="Genomic_DNA"/>
</dbReference>
<protein>
    <recommendedName>
        <fullName evidence="3">Proteasome assembly chaperone 4</fullName>
    </recommendedName>
</protein>
<evidence type="ECO:0000313" key="2">
    <source>
        <dbReference type="Proteomes" id="UP001217582"/>
    </source>
</evidence>
<dbReference type="InterPro" id="IPR032157">
    <property type="entry name" value="PAC4"/>
</dbReference>
<accession>A0AAJ5Z387</accession>
<organism evidence="1 2">
    <name type="scientific">Malassezia arunalokei</name>
    <dbReference type="NCBI Taxonomy" id="1514897"/>
    <lineage>
        <taxon>Eukaryota</taxon>
        <taxon>Fungi</taxon>
        <taxon>Dikarya</taxon>
        <taxon>Basidiomycota</taxon>
        <taxon>Ustilaginomycotina</taxon>
        <taxon>Malasseziomycetes</taxon>
        <taxon>Malasseziales</taxon>
        <taxon>Malasseziaceae</taxon>
        <taxon>Malassezia</taxon>
    </lineage>
</organism>
<proteinExistence type="predicted"/>
<evidence type="ECO:0008006" key="3">
    <source>
        <dbReference type="Google" id="ProtNLM"/>
    </source>
</evidence>
<dbReference type="GO" id="GO:0043248">
    <property type="term" value="P:proteasome assembly"/>
    <property type="evidence" value="ECO:0007669"/>
    <property type="project" value="InterPro"/>
</dbReference>
<sequence>MHSRAFVVRVPHAACPAMGVQVVVMQDTLLVWCGAVPSDIDDEARDGAYAGALSRDWSVAMHVPRSTTMATPLYRAPHHDDVSRRMSERLATKLGLRQLYLSLDLPDVLAPSGPASQAPEEARALPALERGLREVLERVRAASS</sequence>
<keyword evidence="2" id="KW-1185">Reference proteome</keyword>
<name>A0AAJ5Z387_9BASI</name>
<reference evidence="1 2" key="1">
    <citation type="submission" date="2023-03" db="EMBL/GenBank/DDBJ databases">
        <title>Mating type loci evolution in Malassezia.</title>
        <authorList>
            <person name="Coelho M.A."/>
        </authorList>
    </citation>
    <scope>NUCLEOTIDE SEQUENCE [LARGE SCALE GENOMIC DNA]</scope>
    <source>
        <strain evidence="1 2">CBS 13387</strain>
    </source>
</reference>
<dbReference type="Proteomes" id="UP001217582">
    <property type="component" value="Chromosome 1"/>
</dbReference>
<gene>
    <name evidence="1" type="ORF">MARU1_000242</name>
</gene>
<dbReference type="AlphaFoldDB" id="A0AAJ5Z387"/>
<dbReference type="Pfam" id="PF16093">
    <property type="entry name" value="PAC4"/>
    <property type="match status" value="1"/>
</dbReference>
<evidence type="ECO:0000313" key="1">
    <source>
        <dbReference type="EMBL" id="WFD14241.1"/>
    </source>
</evidence>